<gene>
    <name evidence="4" type="ORF">SAMN02745910_02121</name>
</gene>
<dbReference type="Proteomes" id="UP000182762">
    <property type="component" value="Unassembled WGS sequence"/>
</dbReference>
<dbReference type="Pfam" id="PF00171">
    <property type="entry name" value="Aldedh"/>
    <property type="match status" value="1"/>
</dbReference>
<dbReference type="Gene3D" id="3.40.605.10">
    <property type="entry name" value="Aldehyde Dehydrogenase, Chain A, domain 1"/>
    <property type="match status" value="1"/>
</dbReference>
<sequence length="54" mass="5779">MKTLSTHAGAKSYIYQEPYGLVRVIPPCNYPFQLALSPLVGAIATGNCVVLKPS</sequence>
<reference evidence="4 5" key="1">
    <citation type="submission" date="2016-10" db="EMBL/GenBank/DDBJ databases">
        <authorList>
            <person name="Varghese N."/>
            <person name="Submissions S."/>
        </authorList>
    </citation>
    <scope>NUCLEOTIDE SEQUENCE [LARGE SCALE GENOMIC DNA]</scope>
    <source>
        <strain evidence="4 5">DSM 13796</strain>
    </source>
</reference>
<accession>A0A1I5ZJ34</accession>
<dbReference type="InterPro" id="IPR016161">
    <property type="entry name" value="Ald_DH/histidinol_DH"/>
</dbReference>
<dbReference type="GeneID" id="93713947"/>
<evidence type="ECO:0000256" key="1">
    <source>
        <dbReference type="ARBA" id="ARBA00009986"/>
    </source>
</evidence>
<protein>
    <submittedName>
        <fullName evidence="4">Aldehyde dehydrogenase family protein</fullName>
    </submittedName>
</protein>
<dbReference type="PANTHER" id="PTHR43570:SF16">
    <property type="entry name" value="ALDEHYDE DEHYDROGENASE TYPE III, ISOFORM Q"/>
    <property type="match status" value="1"/>
</dbReference>
<evidence type="ECO:0000313" key="5">
    <source>
        <dbReference type="Proteomes" id="UP000182762"/>
    </source>
</evidence>
<dbReference type="SUPFAM" id="SSF53720">
    <property type="entry name" value="ALDH-like"/>
    <property type="match status" value="1"/>
</dbReference>
<keyword evidence="5" id="KW-1185">Reference proteome</keyword>
<organism evidence="4 5">
    <name type="scientific">Priestia endophytica DSM 13796</name>
    <dbReference type="NCBI Taxonomy" id="1121089"/>
    <lineage>
        <taxon>Bacteria</taxon>
        <taxon>Bacillati</taxon>
        <taxon>Bacillota</taxon>
        <taxon>Bacilli</taxon>
        <taxon>Bacillales</taxon>
        <taxon>Bacillaceae</taxon>
        <taxon>Priestia</taxon>
    </lineage>
</organism>
<dbReference type="EMBL" id="FOXX01000004">
    <property type="protein sequence ID" value="SFQ56455.1"/>
    <property type="molecule type" value="Genomic_DNA"/>
</dbReference>
<dbReference type="InterPro" id="IPR015590">
    <property type="entry name" value="Aldehyde_DH_dom"/>
</dbReference>
<feature type="domain" description="Aldehyde dehydrogenase" evidence="3">
    <location>
        <begin position="3"/>
        <end position="54"/>
    </location>
</feature>
<dbReference type="PANTHER" id="PTHR43570">
    <property type="entry name" value="ALDEHYDE DEHYDROGENASE"/>
    <property type="match status" value="1"/>
</dbReference>
<comment type="caution">
    <text evidence="4">The sequence shown here is derived from an EMBL/GenBank/DDBJ whole genome shotgun (WGS) entry which is preliminary data.</text>
</comment>
<name>A0A1I5ZJ34_9BACI</name>
<evidence type="ECO:0000259" key="3">
    <source>
        <dbReference type="Pfam" id="PF00171"/>
    </source>
</evidence>
<evidence type="ECO:0000256" key="2">
    <source>
        <dbReference type="ARBA" id="ARBA00023002"/>
    </source>
</evidence>
<dbReference type="RefSeq" id="WP_235606150.1">
    <property type="nucleotide sequence ID" value="NZ_FOXX01000004.1"/>
</dbReference>
<comment type="similarity">
    <text evidence="1">Belongs to the aldehyde dehydrogenase family.</text>
</comment>
<evidence type="ECO:0000313" key="4">
    <source>
        <dbReference type="EMBL" id="SFQ56455.1"/>
    </source>
</evidence>
<dbReference type="InterPro" id="IPR012394">
    <property type="entry name" value="Aldehyde_DH_NAD(P)"/>
</dbReference>
<dbReference type="InterPro" id="IPR016162">
    <property type="entry name" value="Ald_DH_N"/>
</dbReference>
<proteinExistence type="inferred from homology"/>
<keyword evidence="2" id="KW-0560">Oxidoreductase</keyword>